<dbReference type="Gene3D" id="3.10.180.10">
    <property type="entry name" value="2,3-Dihydroxybiphenyl 1,2-Dioxygenase, domain 1"/>
    <property type="match status" value="1"/>
</dbReference>
<evidence type="ECO:0000313" key="2">
    <source>
        <dbReference type="Proteomes" id="UP001170954"/>
    </source>
</evidence>
<accession>A0ABT7NJW6</accession>
<reference evidence="1" key="2">
    <citation type="journal article" date="2022" name="Sci. Total Environ.">
        <title>Prevalence, transmission, and molecular epidemiology of tet(X)-positive bacteria among humans, animals, and environmental niches in China: An epidemiological, and genomic-based study.</title>
        <authorList>
            <person name="Dong N."/>
            <person name="Zeng Y."/>
            <person name="Cai C."/>
            <person name="Sun C."/>
            <person name="Lu J."/>
            <person name="Liu C."/>
            <person name="Zhou H."/>
            <person name="Sun Q."/>
            <person name="Shu L."/>
            <person name="Wang H."/>
            <person name="Wang Y."/>
            <person name="Wang S."/>
            <person name="Wu C."/>
            <person name="Chan E.W."/>
            <person name="Chen G."/>
            <person name="Shen Z."/>
            <person name="Chen S."/>
            <person name="Zhang R."/>
        </authorList>
    </citation>
    <scope>NUCLEOTIDE SEQUENCE</scope>
    <source>
        <strain evidence="1">R1692</strain>
    </source>
</reference>
<reference evidence="1" key="1">
    <citation type="submission" date="2020-06" db="EMBL/GenBank/DDBJ databases">
        <authorList>
            <person name="Dong N."/>
        </authorList>
    </citation>
    <scope>NUCLEOTIDE SEQUENCE</scope>
    <source>
        <strain evidence="1">R1692</strain>
    </source>
</reference>
<dbReference type="EMBL" id="JACAGK010000009">
    <property type="protein sequence ID" value="MDM1047507.1"/>
    <property type="molecule type" value="Genomic_DNA"/>
</dbReference>
<comment type="caution">
    <text evidence="1">The sequence shown here is derived from an EMBL/GenBank/DDBJ whole genome shotgun (WGS) entry which is preliminary data.</text>
</comment>
<dbReference type="RefSeq" id="WP_149526351.1">
    <property type="nucleotide sequence ID" value="NZ_CP030848.1"/>
</dbReference>
<evidence type="ECO:0000313" key="1">
    <source>
        <dbReference type="EMBL" id="MDM1047507.1"/>
    </source>
</evidence>
<name>A0ABT7NJW6_9SPHI</name>
<dbReference type="InterPro" id="IPR029068">
    <property type="entry name" value="Glyas_Bleomycin-R_OHBP_Dase"/>
</dbReference>
<dbReference type="SUPFAM" id="SSF54593">
    <property type="entry name" value="Glyoxalase/Bleomycin resistance protein/Dihydroxybiphenyl dioxygenase"/>
    <property type="match status" value="1"/>
</dbReference>
<gene>
    <name evidence="1" type="ORF">HX018_04530</name>
</gene>
<dbReference type="Proteomes" id="UP001170954">
    <property type="component" value="Unassembled WGS sequence"/>
</dbReference>
<proteinExistence type="predicted"/>
<sequence>MMQQPQFQPGKNMAMKVSLAKYHETVHFYRDILLLDVEEVELNHPQVAKTCKVKINDMILWIDGIENLSQTDLWFEMETDSIQAAMEYLSANNVEKDDSLEQLPPNAHWIKDPVGNIILLRQKA</sequence>
<protein>
    <recommendedName>
        <fullName evidence="3">Glyoxalase-like domain-containing protein</fullName>
    </recommendedName>
</protein>
<organism evidence="1 2">
    <name type="scientific">Sphingobacterium hotanense</name>
    <dbReference type="NCBI Taxonomy" id="649196"/>
    <lineage>
        <taxon>Bacteria</taxon>
        <taxon>Pseudomonadati</taxon>
        <taxon>Bacteroidota</taxon>
        <taxon>Sphingobacteriia</taxon>
        <taxon>Sphingobacteriales</taxon>
        <taxon>Sphingobacteriaceae</taxon>
        <taxon>Sphingobacterium</taxon>
    </lineage>
</organism>
<keyword evidence="2" id="KW-1185">Reference proteome</keyword>
<evidence type="ECO:0008006" key="3">
    <source>
        <dbReference type="Google" id="ProtNLM"/>
    </source>
</evidence>